<reference evidence="1" key="1">
    <citation type="submission" date="2007-04" db="EMBL/GenBank/DDBJ databases">
        <authorList>
            <consortium name="The Broad Institute Genome Sequencing Platform"/>
            <person name="Birren B."/>
            <person name="Lander E."/>
            <person name="Galagan J."/>
            <person name="Nusbaum C."/>
            <person name="Devon K."/>
            <person name="Ma L.-J."/>
            <person name="Jaffe D."/>
            <person name="Butler J."/>
            <person name="Alvarez P."/>
            <person name="Gnerre S."/>
            <person name="Grabherr M."/>
            <person name="Kleber M."/>
            <person name="Mauceli E."/>
            <person name="Brockman W."/>
            <person name="MacCallum I.A."/>
            <person name="Young S."/>
            <person name="LaButti K."/>
            <person name="DeCaprio D."/>
            <person name="Crawford M."/>
            <person name="Koehrsen M."/>
            <person name="Engels R."/>
            <person name="Montgomery P."/>
            <person name="Pearson M."/>
            <person name="Howarth C."/>
            <person name="Larson L."/>
            <person name="White J."/>
            <person name="O'Leary S."/>
            <person name="Kodira C."/>
            <person name="Zeng Q."/>
            <person name="Yandava C."/>
            <person name="Alvarado L."/>
            <person name="Kistler C."/>
            <person name="Shim W.-B."/>
            <person name="Kang S."/>
            <person name="Woloshuk C."/>
        </authorList>
    </citation>
    <scope>NUCLEOTIDE SEQUENCE</scope>
    <source>
        <strain evidence="1">4287</strain>
    </source>
</reference>
<dbReference type="Proteomes" id="UP000009097">
    <property type="component" value="Unassembled WGS sequence"/>
</dbReference>
<dbReference type="EMBL" id="DS231708">
    <property type="protein sequence ID" value="KNB09873.1"/>
    <property type="molecule type" value="Genomic_DNA"/>
</dbReference>
<reference evidence="1" key="2">
    <citation type="journal article" date="2010" name="Nature">
        <title>Comparative genomics reveals mobile pathogenicity chromosomes in Fusarium.</title>
        <authorList>
            <person name="Ma L.J."/>
            <person name="van der Does H.C."/>
            <person name="Borkovich K.A."/>
            <person name="Coleman J.J."/>
            <person name="Daboussi M.J."/>
            <person name="Di Pietro A."/>
            <person name="Dufresne M."/>
            <person name="Freitag M."/>
            <person name="Grabherr M."/>
            <person name="Henrissat B."/>
            <person name="Houterman P.M."/>
            <person name="Kang S."/>
            <person name="Shim W.B."/>
            <person name="Woloshuk C."/>
            <person name="Xie X."/>
            <person name="Xu J.R."/>
            <person name="Antoniw J."/>
            <person name="Baker S.E."/>
            <person name="Bluhm B.H."/>
            <person name="Breakspear A."/>
            <person name="Brown D.W."/>
            <person name="Butchko R.A."/>
            <person name="Chapman S."/>
            <person name="Coulson R."/>
            <person name="Coutinho P.M."/>
            <person name="Danchin E.G."/>
            <person name="Diener A."/>
            <person name="Gale L.R."/>
            <person name="Gardiner D.M."/>
            <person name="Goff S."/>
            <person name="Hammond-Kosack K.E."/>
            <person name="Hilburn K."/>
            <person name="Hua-Van A."/>
            <person name="Jonkers W."/>
            <person name="Kazan K."/>
            <person name="Kodira C.D."/>
            <person name="Koehrsen M."/>
            <person name="Kumar L."/>
            <person name="Lee Y.H."/>
            <person name="Li L."/>
            <person name="Manners J.M."/>
            <person name="Miranda-Saavedra D."/>
            <person name="Mukherjee M."/>
            <person name="Park G."/>
            <person name="Park J."/>
            <person name="Park S.Y."/>
            <person name="Proctor R.H."/>
            <person name="Regev A."/>
            <person name="Ruiz-Roldan M.C."/>
            <person name="Sain D."/>
            <person name="Sakthikumar S."/>
            <person name="Sykes S."/>
            <person name="Schwartz D.C."/>
            <person name="Turgeon B.G."/>
            <person name="Wapinski I."/>
            <person name="Yoder O."/>
            <person name="Young S."/>
            <person name="Zeng Q."/>
            <person name="Zhou S."/>
            <person name="Galagan J."/>
            <person name="Cuomo C.A."/>
            <person name="Kistler H.C."/>
            <person name="Rep M."/>
        </authorList>
    </citation>
    <scope>NUCLEOTIDE SEQUENCE [LARGE SCALE GENOMIC DNA]</scope>
    <source>
        <strain evidence="1">4287</strain>
    </source>
</reference>
<proteinExistence type="predicted"/>
<dbReference type="RefSeq" id="XP_018247918.1">
    <property type="nucleotide sequence ID" value="XM_018400544.1"/>
</dbReference>
<sequence length="49" mass="5252">MEHQIRSKSPLERPRGRPVGAVLDAVGGPDGGLVSGGGTLLKGYLRYWF</sequence>
<dbReference type="KEGG" id="fox:FOXG_20276"/>
<evidence type="ECO:0000313" key="2">
    <source>
        <dbReference type="Proteomes" id="UP000009097"/>
    </source>
</evidence>
<protein>
    <submittedName>
        <fullName evidence="1">Uncharacterized protein</fullName>
    </submittedName>
</protein>
<evidence type="ECO:0000313" key="1">
    <source>
        <dbReference type="EMBL" id="KNB09873.1"/>
    </source>
</evidence>
<dbReference type="VEuPathDB" id="FungiDB:FOXG_20276"/>
<name>A0A0J9VFV3_FUSO4</name>
<dbReference type="AlphaFoldDB" id="A0A0J9VFV3"/>
<accession>A0A0J9VFV3</accession>
<organism evidence="1 2">
    <name type="scientific">Fusarium oxysporum f. sp. lycopersici (strain 4287 / CBS 123668 / FGSC 9935 / NRRL 34936)</name>
    <name type="common">Fusarium vascular wilt of tomato</name>
    <dbReference type="NCBI Taxonomy" id="426428"/>
    <lineage>
        <taxon>Eukaryota</taxon>
        <taxon>Fungi</taxon>
        <taxon>Dikarya</taxon>
        <taxon>Ascomycota</taxon>
        <taxon>Pezizomycotina</taxon>
        <taxon>Sordariomycetes</taxon>
        <taxon>Hypocreomycetidae</taxon>
        <taxon>Hypocreales</taxon>
        <taxon>Nectriaceae</taxon>
        <taxon>Fusarium</taxon>
        <taxon>Fusarium oxysporum species complex</taxon>
    </lineage>
</organism>
<gene>
    <name evidence="1" type="ORF">FOXG_20276</name>
</gene>
<dbReference type="GeneID" id="28960982"/>